<dbReference type="OrthoDB" id="4025456at2759"/>
<reference evidence="3 4" key="1">
    <citation type="submission" date="2013-02" db="EMBL/GenBank/DDBJ databases">
        <title>Genome sequence of Candida maltosa Xu316, a potential industrial strain for xylitol and ethanol production.</title>
        <authorList>
            <person name="Yu J."/>
            <person name="Wang Q."/>
            <person name="Geng X."/>
            <person name="Bao W."/>
            <person name="He P."/>
            <person name="Cai J."/>
        </authorList>
    </citation>
    <scope>NUCLEOTIDE SEQUENCE [LARGE SCALE GENOMIC DNA]</scope>
    <source>
        <strain evidence="4">Xu316</strain>
    </source>
</reference>
<evidence type="ECO:0000256" key="2">
    <source>
        <dbReference type="SAM" id="SignalP"/>
    </source>
</evidence>
<name>M3HRR9_CANMX</name>
<dbReference type="HOGENOM" id="CLU_927490_0_0_1"/>
<gene>
    <name evidence="3" type="ORF">G210_4733</name>
</gene>
<evidence type="ECO:0000313" key="4">
    <source>
        <dbReference type="Proteomes" id="UP000011777"/>
    </source>
</evidence>
<dbReference type="Proteomes" id="UP000011777">
    <property type="component" value="Unassembled WGS sequence"/>
</dbReference>
<dbReference type="EMBL" id="AOGT01000328">
    <property type="protein sequence ID" value="EMG50237.1"/>
    <property type="molecule type" value="Genomic_DNA"/>
</dbReference>
<evidence type="ECO:0000256" key="1">
    <source>
        <dbReference type="SAM" id="MobiDB-lite"/>
    </source>
</evidence>
<protein>
    <recommendedName>
        <fullName evidence="5">Extracellular membrane protein CFEM domain-containing protein</fullName>
    </recommendedName>
</protein>
<dbReference type="AlphaFoldDB" id="M3HRR9"/>
<sequence length="300" mass="30049">MKAAFLLAILPAVLAAEGASSTVASEGASPSTSCNMHCGMVVQAQNKFCPNDTTGECLCSLSDDDFWSHYAECDCTNPTSLDADTIKSQVCSSLQASSGVADSAAASAPAESAAAESAPVESAPVESAPASAPASAPVESAPVESAPAESAAAAPAYSAVPSGSTSGDNCNMHCKEVDAIAPQLCPDGSLTCLCQLSDSQYWEHVHDCDCINDQNLSIEEIKAQVCNSTTPAVSGAVAGESTAAPSPDAIIAQQSSPVAAYPGSNDTGSMPMVAIQNENMGSKATVASFAALAGLLFSIL</sequence>
<evidence type="ECO:0008006" key="5">
    <source>
        <dbReference type="Google" id="ProtNLM"/>
    </source>
</evidence>
<evidence type="ECO:0000313" key="3">
    <source>
        <dbReference type="EMBL" id="EMG50237.1"/>
    </source>
</evidence>
<feature type="chain" id="PRO_5012836307" description="Extracellular membrane protein CFEM domain-containing protein" evidence="2">
    <location>
        <begin position="16"/>
        <end position="300"/>
    </location>
</feature>
<feature type="signal peptide" evidence="2">
    <location>
        <begin position="1"/>
        <end position="15"/>
    </location>
</feature>
<keyword evidence="4" id="KW-1185">Reference proteome</keyword>
<accession>M3HRR9</accession>
<comment type="caution">
    <text evidence="3">The sequence shown here is derived from an EMBL/GenBank/DDBJ whole genome shotgun (WGS) entry which is preliminary data.</text>
</comment>
<feature type="region of interest" description="Disordered" evidence="1">
    <location>
        <begin position="115"/>
        <end position="147"/>
    </location>
</feature>
<keyword evidence="2" id="KW-0732">Signal</keyword>
<organism evidence="3 4">
    <name type="scientific">Candida maltosa (strain Xu316)</name>
    <name type="common">Yeast</name>
    <dbReference type="NCBI Taxonomy" id="1245528"/>
    <lineage>
        <taxon>Eukaryota</taxon>
        <taxon>Fungi</taxon>
        <taxon>Dikarya</taxon>
        <taxon>Ascomycota</taxon>
        <taxon>Saccharomycotina</taxon>
        <taxon>Pichiomycetes</taxon>
        <taxon>Debaryomycetaceae</taxon>
        <taxon>Candida/Lodderomyces clade</taxon>
        <taxon>Candida</taxon>
    </lineage>
</organism>
<proteinExistence type="predicted"/>